<keyword evidence="2" id="KW-1185">Reference proteome</keyword>
<gene>
    <name evidence="1" type="ORF">HLH34_11210</name>
</gene>
<dbReference type="RefSeq" id="WP_183119669.1">
    <property type="nucleotide sequence ID" value="NZ_JABEQF010000007.1"/>
</dbReference>
<dbReference type="Proteomes" id="UP000555756">
    <property type="component" value="Unassembled WGS sequence"/>
</dbReference>
<proteinExistence type="predicted"/>
<evidence type="ECO:0000313" key="2">
    <source>
        <dbReference type="Proteomes" id="UP000555756"/>
    </source>
</evidence>
<accession>A0A7W4JTE2</accession>
<organism evidence="1 2">
    <name type="scientific">Gluconacetobacter azotocaptans</name>
    <dbReference type="NCBI Taxonomy" id="142834"/>
    <lineage>
        <taxon>Bacteria</taxon>
        <taxon>Pseudomonadati</taxon>
        <taxon>Pseudomonadota</taxon>
        <taxon>Alphaproteobacteria</taxon>
        <taxon>Acetobacterales</taxon>
        <taxon>Acetobacteraceae</taxon>
        <taxon>Gluconacetobacter</taxon>
    </lineage>
</organism>
<sequence length="78" mass="8193">MTKMIDGVYAAYMTGANGQGFAMFVFQSGIIVGADPLGVLYDGEYLPGADSEPITGKVTVRVPPNGTVIQGVRRGRRG</sequence>
<protein>
    <submittedName>
        <fullName evidence="1">Uncharacterized protein</fullName>
    </submittedName>
</protein>
<name>A0A7W4JTE2_9PROT</name>
<dbReference type="EMBL" id="JABEQF010000007">
    <property type="protein sequence ID" value="MBB2190525.1"/>
    <property type="molecule type" value="Genomic_DNA"/>
</dbReference>
<dbReference type="AlphaFoldDB" id="A0A7W4JTE2"/>
<evidence type="ECO:0000313" key="1">
    <source>
        <dbReference type="EMBL" id="MBB2190525.1"/>
    </source>
</evidence>
<comment type="caution">
    <text evidence="1">The sequence shown here is derived from an EMBL/GenBank/DDBJ whole genome shotgun (WGS) entry which is preliminary data.</text>
</comment>
<reference evidence="1 2" key="1">
    <citation type="submission" date="2020-04" db="EMBL/GenBank/DDBJ databases">
        <title>Description of novel Gluconacetobacter.</title>
        <authorList>
            <person name="Sombolestani A."/>
        </authorList>
    </citation>
    <scope>NUCLEOTIDE SEQUENCE [LARGE SCALE GENOMIC DNA]</scope>
    <source>
        <strain evidence="1 2">LMG 21311</strain>
    </source>
</reference>